<dbReference type="EMBL" id="JAVDQD010000004">
    <property type="protein sequence ID" value="MDR6240400.1"/>
    <property type="molecule type" value="Genomic_DNA"/>
</dbReference>
<dbReference type="Pfam" id="PF02342">
    <property type="entry name" value="TerD"/>
    <property type="match status" value="1"/>
</dbReference>
<evidence type="ECO:0000256" key="1">
    <source>
        <dbReference type="ARBA" id="ARBA00022686"/>
    </source>
</evidence>
<evidence type="ECO:0000313" key="4">
    <source>
        <dbReference type="Proteomes" id="UP001185092"/>
    </source>
</evidence>
<dbReference type="PANTHER" id="PTHR32097">
    <property type="entry name" value="CAMP-BINDING PROTEIN 1-RELATED"/>
    <property type="match status" value="1"/>
</dbReference>
<dbReference type="InterPro" id="IPR003325">
    <property type="entry name" value="TerD"/>
</dbReference>
<dbReference type="RefSeq" id="WP_309940316.1">
    <property type="nucleotide sequence ID" value="NZ_AP025305.1"/>
</dbReference>
<sequence>MAVNLVKGQRSNIETNSFNVGLGWDINSRGESDLDVTAFMLDESGNTISESFIVFYNQLESADKAVVHTGDNRTGDGDGDDEVISVDISKLDSRVDQIVFVVTIHEAEERGQNFGQVRNSYIRITDKKSNEEIMIYELDEDYSVEKSIEFGRLYKRSGQWKFEAMGIGYMEDLGFFVQKYGLEV</sequence>
<accession>A0AAE4BTX8</accession>
<dbReference type="GO" id="GO:0046690">
    <property type="term" value="P:response to tellurium ion"/>
    <property type="evidence" value="ECO:0007669"/>
    <property type="project" value="UniProtKB-KW"/>
</dbReference>
<gene>
    <name evidence="3" type="ORF">HNQ88_003466</name>
</gene>
<feature type="domain" description="TerD" evidence="2">
    <location>
        <begin position="1"/>
        <end position="180"/>
    </location>
</feature>
<comment type="caution">
    <text evidence="3">The sequence shown here is derived from an EMBL/GenBank/DDBJ whole genome shotgun (WGS) entry which is preliminary data.</text>
</comment>
<name>A0AAE4BTX8_9BACT</name>
<organism evidence="3 4">
    <name type="scientific">Aureibacter tunicatorum</name>
    <dbReference type="NCBI Taxonomy" id="866807"/>
    <lineage>
        <taxon>Bacteria</taxon>
        <taxon>Pseudomonadati</taxon>
        <taxon>Bacteroidota</taxon>
        <taxon>Cytophagia</taxon>
        <taxon>Cytophagales</taxon>
        <taxon>Persicobacteraceae</taxon>
        <taxon>Aureibacter</taxon>
    </lineage>
</organism>
<dbReference type="Gene3D" id="2.60.60.30">
    <property type="entry name" value="sav2460 like domains"/>
    <property type="match status" value="1"/>
</dbReference>
<keyword evidence="1" id="KW-0778">Tellurium resistance</keyword>
<dbReference type="AlphaFoldDB" id="A0AAE4BTX8"/>
<evidence type="ECO:0000259" key="2">
    <source>
        <dbReference type="Pfam" id="PF02342"/>
    </source>
</evidence>
<keyword evidence="4" id="KW-1185">Reference proteome</keyword>
<protein>
    <submittedName>
        <fullName evidence="3">Tellurium resistance protein TerD</fullName>
    </submittedName>
</protein>
<reference evidence="3" key="1">
    <citation type="submission" date="2023-07" db="EMBL/GenBank/DDBJ databases">
        <title>Genomic Encyclopedia of Type Strains, Phase IV (KMG-IV): sequencing the most valuable type-strain genomes for metagenomic binning, comparative biology and taxonomic classification.</title>
        <authorList>
            <person name="Goeker M."/>
        </authorList>
    </citation>
    <scope>NUCLEOTIDE SEQUENCE</scope>
    <source>
        <strain evidence="3">DSM 26174</strain>
    </source>
</reference>
<dbReference type="PANTHER" id="PTHR32097:SF17">
    <property type="entry name" value="CAMP-BINDING PROTEIN 1-RELATED"/>
    <property type="match status" value="1"/>
</dbReference>
<proteinExistence type="predicted"/>
<dbReference type="Proteomes" id="UP001185092">
    <property type="component" value="Unassembled WGS sequence"/>
</dbReference>
<evidence type="ECO:0000313" key="3">
    <source>
        <dbReference type="EMBL" id="MDR6240400.1"/>
    </source>
</evidence>
<dbReference type="CDD" id="cd06974">
    <property type="entry name" value="TerD_like"/>
    <property type="match status" value="1"/>
</dbReference>
<dbReference type="InterPro" id="IPR051324">
    <property type="entry name" value="Stress/Tellurium_Resist"/>
</dbReference>